<proteinExistence type="predicted"/>
<dbReference type="RefSeq" id="WP_114591868.1">
    <property type="nucleotide sequence ID" value="NZ_CP031165.1"/>
</dbReference>
<dbReference type="AlphaFoldDB" id="A0A346XYR9"/>
<evidence type="ECO:0000256" key="1">
    <source>
        <dbReference type="PROSITE-ProRule" id="PRU00325"/>
    </source>
</evidence>
<feature type="domain" description="SWIM-type" evidence="2">
    <location>
        <begin position="55"/>
        <end position="88"/>
    </location>
</feature>
<organism evidence="3 4">
    <name type="scientific">Euzebya pacifica</name>
    <dbReference type="NCBI Taxonomy" id="1608957"/>
    <lineage>
        <taxon>Bacteria</taxon>
        <taxon>Bacillati</taxon>
        <taxon>Actinomycetota</taxon>
        <taxon>Nitriliruptoria</taxon>
        <taxon>Euzebyales</taxon>
    </lineage>
</organism>
<dbReference type="Pfam" id="PF04434">
    <property type="entry name" value="SWIM"/>
    <property type="match status" value="1"/>
</dbReference>
<protein>
    <recommendedName>
        <fullName evidence="2">SWIM-type domain-containing protein</fullName>
    </recommendedName>
</protein>
<keyword evidence="1" id="KW-0479">Metal-binding</keyword>
<dbReference type="PROSITE" id="PS50966">
    <property type="entry name" value="ZF_SWIM"/>
    <property type="match status" value="1"/>
</dbReference>
<dbReference type="GO" id="GO:0008270">
    <property type="term" value="F:zinc ion binding"/>
    <property type="evidence" value="ECO:0007669"/>
    <property type="project" value="UniProtKB-KW"/>
</dbReference>
<sequence length="449" mass="48600">MGDEHWGPERVRAHAPDAASWAAAQKLSRSAAWSGLGRLDQLLWGRCQGSGASPYRTSVDLQGPAFTCSCPSRKQPCKHGLSLLLVWLADVDGFGETTDAPEDALARARQRAARTTAAGDRPPVDPEARARRVAKRVALMDTGMVELRQWLTDVVVDGLAATRSRPHAWWDLVGARLVDAQLPGLADRVRSLPATVAGHDDWASLLLGELGRLHLTVAAWQRREDLDPADAADLRTFIGWGRSSAEVLDGRRLTGRWTVLGIGTSDTGRVVEQRTWLHHPEEGHAILLDFAGGNTTPPTPQLLGSVLAVEMGVYPGRPPRRVRFAEEPLTVGEADELPMAGEGWGPALDAVAALAAEAPWQDRFPCTVSGVRLVDADVDTPRVIDRSGRALPVLGLDPWATLAVTGGRPVTMFGEIVREAFRPLTVATDGQLLAVPVVQEATRWQERWA</sequence>
<dbReference type="KEGG" id="euz:DVS28_a2687"/>
<evidence type="ECO:0000259" key="2">
    <source>
        <dbReference type="PROSITE" id="PS50966"/>
    </source>
</evidence>
<keyword evidence="1" id="KW-0863">Zinc-finger</keyword>
<reference evidence="3 4" key="1">
    <citation type="submission" date="2018-09" db="EMBL/GenBank/DDBJ databases">
        <title>Complete genome sequence of Euzebya sp. DY32-46 isolated from seawater of Pacific Ocean.</title>
        <authorList>
            <person name="Xu L."/>
            <person name="Wu Y.-H."/>
            <person name="Xu X.-W."/>
        </authorList>
    </citation>
    <scope>NUCLEOTIDE SEQUENCE [LARGE SCALE GENOMIC DNA]</scope>
    <source>
        <strain evidence="3 4">DY32-46</strain>
    </source>
</reference>
<dbReference type="InterPro" id="IPR007527">
    <property type="entry name" value="Znf_SWIM"/>
</dbReference>
<evidence type="ECO:0000313" key="3">
    <source>
        <dbReference type="EMBL" id="AXV07366.1"/>
    </source>
</evidence>
<dbReference type="EMBL" id="CP031165">
    <property type="protein sequence ID" value="AXV07366.1"/>
    <property type="molecule type" value="Genomic_DNA"/>
</dbReference>
<evidence type="ECO:0000313" key="4">
    <source>
        <dbReference type="Proteomes" id="UP000264006"/>
    </source>
</evidence>
<gene>
    <name evidence="3" type="ORF">DVS28_a2687</name>
</gene>
<keyword evidence="1" id="KW-0862">Zinc</keyword>
<name>A0A346XYR9_9ACTN</name>
<accession>A0A346XYR9</accession>
<keyword evidence="4" id="KW-1185">Reference proteome</keyword>
<dbReference type="Proteomes" id="UP000264006">
    <property type="component" value="Chromosome"/>
</dbReference>
<dbReference type="OrthoDB" id="9816340at2"/>